<dbReference type="OrthoDB" id="3556183at2"/>
<evidence type="ECO:0000313" key="9">
    <source>
        <dbReference type="Proteomes" id="UP000006281"/>
    </source>
</evidence>
<feature type="transmembrane region" description="Helical" evidence="7">
    <location>
        <begin position="73"/>
        <end position="95"/>
    </location>
</feature>
<evidence type="ECO:0000256" key="6">
    <source>
        <dbReference type="ARBA" id="ARBA00023136"/>
    </source>
</evidence>
<evidence type="ECO:0000256" key="4">
    <source>
        <dbReference type="ARBA" id="ARBA00022692"/>
    </source>
</evidence>
<dbReference type="GO" id="GO:0005886">
    <property type="term" value="C:plasma membrane"/>
    <property type="evidence" value="ECO:0007669"/>
    <property type="project" value="UniProtKB-SubCell"/>
</dbReference>
<accession>K0K4K9</accession>
<comment type="similarity">
    <text evidence="2">Belongs to the MmpS family.</text>
</comment>
<dbReference type="AlphaFoldDB" id="K0K4K9"/>
<evidence type="ECO:0000313" key="8">
    <source>
        <dbReference type="EMBL" id="CCH35190.1"/>
    </source>
</evidence>
<keyword evidence="6 7" id="KW-0472">Membrane</keyword>
<dbReference type="BioCyc" id="SESP1179773:BN6_RS38580-MONOMER"/>
<dbReference type="Proteomes" id="UP000006281">
    <property type="component" value="Chromosome"/>
</dbReference>
<feature type="transmembrane region" description="Helical" evidence="7">
    <location>
        <begin position="47"/>
        <end position="66"/>
    </location>
</feature>
<sequence length="208" mass="20824">MALPQPPTTQHHQHAAPAPPRNGFGIAGFVLGLLGLATSFVPLIGVVAWPLVILGLVLGGVGIARARRSGGKGLAVAGVVLSAAGLVVCVLWVAVFSQALSDATPQLNDLKGQAGKESRVVYEISGTAARASATYTTYSGGDSSSNKEEITKLPWTKEVTVTGLLSGAGLAAMTGPEGGSVTCKISVDGVEKKTATATGASAVAACNF</sequence>
<keyword evidence="9" id="KW-1185">Reference proteome</keyword>
<dbReference type="eggNOG" id="ENOG50339DF">
    <property type="taxonomic scope" value="Bacteria"/>
</dbReference>
<dbReference type="HOGENOM" id="CLU_1346604_0_0_11"/>
<evidence type="ECO:0000256" key="7">
    <source>
        <dbReference type="SAM" id="Phobius"/>
    </source>
</evidence>
<keyword evidence="3" id="KW-1003">Cell membrane</keyword>
<evidence type="ECO:0000256" key="2">
    <source>
        <dbReference type="ARBA" id="ARBA00007531"/>
    </source>
</evidence>
<dbReference type="InterPro" id="IPR008693">
    <property type="entry name" value="MmpS"/>
</dbReference>
<comment type="subcellular location">
    <subcellularLocation>
        <location evidence="1">Cell membrane</location>
    </subcellularLocation>
</comment>
<name>K0K4K9_SACES</name>
<evidence type="ECO:0000256" key="3">
    <source>
        <dbReference type="ARBA" id="ARBA00022475"/>
    </source>
</evidence>
<dbReference type="STRING" id="1179773.BN6_79720"/>
<dbReference type="PATRIC" id="fig|1179773.3.peg.8050"/>
<gene>
    <name evidence="8" type="ordered locus">BN6_79720</name>
</gene>
<reference evidence="8 9" key="1">
    <citation type="journal article" date="2012" name="BMC Genomics">
        <title>Complete genome sequence of Saccharothrix espanaensis DSM 44229T and comparison to the other completely sequenced Pseudonocardiaceae.</title>
        <authorList>
            <person name="Strobel T."/>
            <person name="Al-Dilaimi A."/>
            <person name="Blom J."/>
            <person name="Gessner A."/>
            <person name="Kalinowski J."/>
            <person name="Luzhetska M."/>
            <person name="Puhler A."/>
            <person name="Szczepanowski R."/>
            <person name="Bechthold A."/>
            <person name="Ruckert C."/>
        </authorList>
    </citation>
    <scope>NUCLEOTIDE SEQUENCE [LARGE SCALE GENOMIC DNA]</scope>
    <source>
        <strain evidence="9">ATCC 51144 / DSM 44229 / JCM 9112 / NBRC 15066 / NRRL 15764</strain>
    </source>
</reference>
<evidence type="ECO:0000256" key="1">
    <source>
        <dbReference type="ARBA" id="ARBA00004236"/>
    </source>
</evidence>
<dbReference type="EMBL" id="HE804045">
    <property type="protein sequence ID" value="CCH35190.1"/>
    <property type="molecule type" value="Genomic_DNA"/>
</dbReference>
<dbReference type="InterPro" id="IPR038468">
    <property type="entry name" value="MmpS_C"/>
</dbReference>
<dbReference type="Gene3D" id="2.60.40.2880">
    <property type="entry name" value="MmpS1-5, C-terminal soluble domain"/>
    <property type="match status" value="1"/>
</dbReference>
<keyword evidence="4 7" id="KW-0812">Transmembrane</keyword>
<proteinExistence type="inferred from homology"/>
<dbReference type="RefSeq" id="WP_015105297.1">
    <property type="nucleotide sequence ID" value="NC_019673.1"/>
</dbReference>
<dbReference type="KEGG" id="sesp:BN6_79720"/>
<organism evidence="8 9">
    <name type="scientific">Saccharothrix espanaensis (strain ATCC 51144 / DSM 44229 / JCM 9112 / NBRC 15066 / NRRL 15764)</name>
    <dbReference type="NCBI Taxonomy" id="1179773"/>
    <lineage>
        <taxon>Bacteria</taxon>
        <taxon>Bacillati</taxon>
        <taxon>Actinomycetota</taxon>
        <taxon>Actinomycetes</taxon>
        <taxon>Pseudonocardiales</taxon>
        <taxon>Pseudonocardiaceae</taxon>
        <taxon>Saccharothrix</taxon>
    </lineage>
</organism>
<protein>
    <submittedName>
        <fullName evidence="8">Putative membrane protein</fullName>
    </submittedName>
</protein>
<keyword evidence="5 7" id="KW-1133">Transmembrane helix</keyword>
<evidence type="ECO:0000256" key="5">
    <source>
        <dbReference type="ARBA" id="ARBA00022989"/>
    </source>
</evidence>
<dbReference type="Pfam" id="PF05423">
    <property type="entry name" value="Mycobact_memb"/>
    <property type="match status" value="1"/>
</dbReference>